<evidence type="ECO:0000256" key="1">
    <source>
        <dbReference type="SAM" id="SignalP"/>
    </source>
</evidence>
<reference evidence="2 3" key="1">
    <citation type="submission" date="2020-08" db="EMBL/GenBank/DDBJ databases">
        <title>Genome public.</title>
        <authorList>
            <person name="Liu C."/>
            <person name="Sun Q."/>
        </authorList>
    </citation>
    <scope>NUCLEOTIDE SEQUENCE [LARGE SCALE GENOMIC DNA]</scope>
    <source>
        <strain evidence="2 3">BX3</strain>
    </source>
</reference>
<protein>
    <submittedName>
        <fullName evidence="2">Leucine-rich repeat protein</fullName>
    </submittedName>
</protein>
<dbReference type="EMBL" id="JACRSW010000027">
    <property type="protein sequence ID" value="MBC8557253.1"/>
    <property type="molecule type" value="Genomic_DNA"/>
</dbReference>
<feature type="signal peptide" evidence="1">
    <location>
        <begin position="1"/>
        <end position="23"/>
    </location>
</feature>
<dbReference type="SUPFAM" id="SSF52058">
    <property type="entry name" value="L domain-like"/>
    <property type="match status" value="1"/>
</dbReference>
<dbReference type="PANTHER" id="PTHR45661:SF3">
    <property type="entry name" value="IG-LIKE DOMAIN-CONTAINING PROTEIN"/>
    <property type="match status" value="1"/>
</dbReference>
<dbReference type="Pfam" id="PF13306">
    <property type="entry name" value="LRR_5"/>
    <property type="match status" value="3"/>
</dbReference>
<dbReference type="InterPro" id="IPR053139">
    <property type="entry name" value="Surface_bspA-like"/>
</dbReference>
<evidence type="ECO:0000313" key="2">
    <source>
        <dbReference type="EMBL" id="MBC8557253.1"/>
    </source>
</evidence>
<gene>
    <name evidence="2" type="ORF">H8700_05985</name>
</gene>
<sequence>MKKYYFLMITLLIIFLPASTAHAKTLSGKCGKQARWVYNTKTKNLTIKGKGCIDKKIIIKDPASKRTSFETNVIKIHKGITDINSNQPFSKVVCRDSVWLPKTIKKLRTGSLCFASSYLSAVILPKNIKKIETGAFFSPDGFSRVYLDSKNKYYCVKEHVLYTKNKKELVYYPSSKQNTTFRIPKSVTIIRPLAFAGNLSLKKVILPKKIKKIGGGAFFYCKNLSYINLKSDTKIKSLPDYDATKNDLLHSYDDSAEDVSKTTSKKESHYYHYGVFEYTALKSIVIPDSITTLPPDTFNMNQTYAKHPNDGPGIPEDGVQIPAPIQSITIGKNFTGEINSDDLSYSSNSLVLYPILIKKIIVNKANPKYCSTDNTLFSKDMTTLYQIAADNQTCDYIVPQNVKRIAHGAFMRHTLTTQEYFNVTINHDMESIGDAAFYKSDIGSITINSHIKRIGKYAFSQTQLYEFICNGTIDSLESHALPYKKILTKLVLPDSFRLDPSVFS</sequence>
<dbReference type="Gene3D" id="3.80.10.10">
    <property type="entry name" value="Ribonuclease Inhibitor"/>
    <property type="match status" value="2"/>
</dbReference>
<keyword evidence="3" id="KW-1185">Reference proteome</keyword>
<dbReference type="RefSeq" id="WP_249304291.1">
    <property type="nucleotide sequence ID" value="NZ_JACRSW010000027.1"/>
</dbReference>
<comment type="caution">
    <text evidence="2">The sequence shown here is derived from an EMBL/GenBank/DDBJ whole genome shotgun (WGS) entry which is preliminary data.</text>
</comment>
<dbReference type="Proteomes" id="UP000637513">
    <property type="component" value="Unassembled WGS sequence"/>
</dbReference>
<organism evidence="2 3">
    <name type="scientific">Jutongia hominis</name>
    <dbReference type="NCBI Taxonomy" id="2763664"/>
    <lineage>
        <taxon>Bacteria</taxon>
        <taxon>Bacillati</taxon>
        <taxon>Bacillota</taxon>
        <taxon>Clostridia</taxon>
        <taxon>Lachnospirales</taxon>
        <taxon>Lachnospiraceae</taxon>
        <taxon>Jutongia</taxon>
    </lineage>
</organism>
<dbReference type="InterPro" id="IPR026906">
    <property type="entry name" value="LRR_5"/>
</dbReference>
<feature type="chain" id="PRO_5045203290" evidence="1">
    <location>
        <begin position="24"/>
        <end position="504"/>
    </location>
</feature>
<evidence type="ECO:0000313" key="3">
    <source>
        <dbReference type="Proteomes" id="UP000637513"/>
    </source>
</evidence>
<dbReference type="InterPro" id="IPR032675">
    <property type="entry name" value="LRR_dom_sf"/>
</dbReference>
<keyword evidence="1" id="KW-0732">Signal</keyword>
<dbReference type="PANTHER" id="PTHR45661">
    <property type="entry name" value="SURFACE ANTIGEN"/>
    <property type="match status" value="1"/>
</dbReference>
<proteinExistence type="predicted"/>
<accession>A0ABR7MTW6</accession>
<name>A0ABR7MTW6_9FIRM</name>